<reference evidence="2 3" key="1">
    <citation type="submission" date="2018-06" db="EMBL/GenBank/DDBJ databases">
        <authorList>
            <consortium name="Pathogen Informatics"/>
            <person name="Doyle S."/>
        </authorList>
    </citation>
    <scope>NUCLEOTIDE SEQUENCE [LARGE SCALE GENOMIC DNA]</scope>
    <source>
        <strain evidence="2 3">NCTC5047</strain>
    </source>
</reference>
<dbReference type="EMBL" id="UGLH01000002">
    <property type="protein sequence ID" value="STT72337.1"/>
    <property type="molecule type" value="Genomic_DNA"/>
</dbReference>
<dbReference type="AlphaFoldDB" id="A0A377XB93"/>
<evidence type="ECO:0000256" key="1">
    <source>
        <dbReference type="SAM" id="MobiDB-lite"/>
    </source>
</evidence>
<protein>
    <submittedName>
        <fullName evidence="2">Uncharacterized protein</fullName>
    </submittedName>
</protein>
<organism evidence="2 3">
    <name type="scientific">Klebsiella pneumoniae</name>
    <dbReference type="NCBI Taxonomy" id="573"/>
    <lineage>
        <taxon>Bacteria</taxon>
        <taxon>Pseudomonadati</taxon>
        <taxon>Pseudomonadota</taxon>
        <taxon>Gammaproteobacteria</taxon>
        <taxon>Enterobacterales</taxon>
        <taxon>Enterobacteriaceae</taxon>
        <taxon>Klebsiella/Raoultella group</taxon>
        <taxon>Klebsiella</taxon>
        <taxon>Klebsiella pneumoniae complex</taxon>
    </lineage>
</organism>
<evidence type="ECO:0000313" key="2">
    <source>
        <dbReference type="EMBL" id="STT72337.1"/>
    </source>
</evidence>
<evidence type="ECO:0000313" key="3">
    <source>
        <dbReference type="Proteomes" id="UP000254340"/>
    </source>
</evidence>
<proteinExistence type="predicted"/>
<gene>
    <name evidence="2" type="ORF">NCTC5047_00016</name>
</gene>
<feature type="region of interest" description="Disordered" evidence="1">
    <location>
        <begin position="32"/>
        <end position="67"/>
    </location>
</feature>
<name>A0A377XB93_KLEPN</name>
<accession>A0A377XB93</accession>
<dbReference type="Proteomes" id="UP000254340">
    <property type="component" value="Unassembled WGS sequence"/>
</dbReference>
<sequence>MQVADVGHFTGPLAAAPALLVQFRVHRLVSGRKMTVKQQERQQPRQHNPDNQPARAPGNPEQVGPAGAFEQKLTVSLFVEHANRNFLNVC</sequence>